<name>A0A0F8YV73_9ZZZZ</name>
<dbReference type="AlphaFoldDB" id="A0A0F8YV73"/>
<comment type="caution">
    <text evidence="1">The sequence shown here is derived from an EMBL/GenBank/DDBJ whole genome shotgun (WGS) entry which is preliminary data.</text>
</comment>
<protein>
    <submittedName>
        <fullName evidence="1">Uncharacterized protein</fullName>
    </submittedName>
</protein>
<dbReference type="EMBL" id="LAZR01054825">
    <property type="protein sequence ID" value="KKK77715.1"/>
    <property type="molecule type" value="Genomic_DNA"/>
</dbReference>
<feature type="non-terminal residue" evidence="1">
    <location>
        <position position="1"/>
    </location>
</feature>
<sequence>RCQEITTHVTEHSETLIATLDEEFCSSCNMLLRREHKLKATKPKDGKVQEE</sequence>
<gene>
    <name evidence="1" type="ORF">LCGC14_2850840</name>
</gene>
<accession>A0A0F8YV73</accession>
<reference evidence="1" key="1">
    <citation type="journal article" date="2015" name="Nature">
        <title>Complex archaea that bridge the gap between prokaryotes and eukaryotes.</title>
        <authorList>
            <person name="Spang A."/>
            <person name="Saw J.H."/>
            <person name="Jorgensen S.L."/>
            <person name="Zaremba-Niedzwiedzka K."/>
            <person name="Martijn J."/>
            <person name="Lind A.E."/>
            <person name="van Eijk R."/>
            <person name="Schleper C."/>
            <person name="Guy L."/>
            <person name="Ettema T.J."/>
        </authorList>
    </citation>
    <scope>NUCLEOTIDE SEQUENCE</scope>
</reference>
<organism evidence="1">
    <name type="scientific">marine sediment metagenome</name>
    <dbReference type="NCBI Taxonomy" id="412755"/>
    <lineage>
        <taxon>unclassified sequences</taxon>
        <taxon>metagenomes</taxon>
        <taxon>ecological metagenomes</taxon>
    </lineage>
</organism>
<proteinExistence type="predicted"/>
<evidence type="ECO:0000313" key="1">
    <source>
        <dbReference type="EMBL" id="KKK77715.1"/>
    </source>
</evidence>